<gene>
    <name evidence="1" type="ORF">AA2016_2345</name>
    <name evidence="2" type="ORF">FHS67_002063</name>
</gene>
<dbReference type="Proteomes" id="UP000577697">
    <property type="component" value="Unassembled WGS sequence"/>
</dbReference>
<protein>
    <submittedName>
        <fullName evidence="1">Uncharacterized protein</fullName>
    </submittedName>
</protein>
<dbReference type="KEGG" id="aak:AA2016_2345"/>
<dbReference type="AlphaFoldDB" id="A0AAC8YPI6"/>
<sequence>MQCKTTQIRLRGPEFAAMHSAMNTTSLQNIWWRAS</sequence>
<name>A0AAC8YPI6_AMIAI</name>
<evidence type="ECO:0000313" key="1">
    <source>
        <dbReference type="EMBL" id="AMS41271.1"/>
    </source>
</evidence>
<dbReference type="EMBL" id="CP015005">
    <property type="protein sequence ID" value="AMS41271.1"/>
    <property type="molecule type" value="Genomic_DNA"/>
</dbReference>
<evidence type="ECO:0000313" key="2">
    <source>
        <dbReference type="EMBL" id="MBB3705744.1"/>
    </source>
</evidence>
<evidence type="ECO:0000313" key="3">
    <source>
        <dbReference type="Proteomes" id="UP000075755"/>
    </source>
</evidence>
<organism evidence="1 3">
    <name type="scientific">Aminobacter aminovorans</name>
    <name type="common">Chelatobacter heintzii</name>
    <dbReference type="NCBI Taxonomy" id="83263"/>
    <lineage>
        <taxon>Bacteria</taxon>
        <taxon>Pseudomonadati</taxon>
        <taxon>Pseudomonadota</taxon>
        <taxon>Alphaproteobacteria</taxon>
        <taxon>Hyphomicrobiales</taxon>
        <taxon>Phyllobacteriaceae</taxon>
        <taxon>Aminobacter</taxon>
    </lineage>
</organism>
<proteinExistence type="predicted"/>
<keyword evidence="4" id="KW-1185">Reference proteome</keyword>
<dbReference type="EMBL" id="JACICB010000007">
    <property type="protein sequence ID" value="MBB3705744.1"/>
    <property type="molecule type" value="Genomic_DNA"/>
</dbReference>
<evidence type="ECO:0000313" key="4">
    <source>
        <dbReference type="Proteomes" id="UP000577697"/>
    </source>
</evidence>
<reference evidence="1 3" key="1">
    <citation type="submission" date="2016-03" db="EMBL/GenBank/DDBJ databases">
        <title>Complete genome of Aminobacter aminovorans KCTC 2477.</title>
        <authorList>
            <person name="Kim K.M."/>
        </authorList>
    </citation>
    <scope>NUCLEOTIDE SEQUENCE [LARGE SCALE GENOMIC DNA]</scope>
    <source>
        <strain evidence="1 3">KCTC 2477</strain>
    </source>
</reference>
<accession>A0AAC8YPI6</accession>
<dbReference type="Proteomes" id="UP000075755">
    <property type="component" value="Chromosome"/>
</dbReference>
<reference evidence="2 4" key="2">
    <citation type="submission" date="2020-08" db="EMBL/GenBank/DDBJ databases">
        <title>Genomic Encyclopedia of Type Strains, Phase IV (KMG-IV): sequencing the most valuable type-strain genomes for metagenomic binning, comparative biology and taxonomic classification.</title>
        <authorList>
            <person name="Goeker M."/>
        </authorList>
    </citation>
    <scope>NUCLEOTIDE SEQUENCE [LARGE SCALE GENOMIC DNA]</scope>
    <source>
        <strain evidence="2 4">DSM 10368</strain>
    </source>
</reference>